<dbReference type="Pfam" id="PF02958">
    <property type="entry name" value="EcKL"/>
    <property type="match status" value="1"/>
</dbReference>
<organism evidence="1 2">
    <name type="scientific">Trichomalopsis sarcophagae</name>
    <dbReference type="NCBI Taxonomy" id="543379"/>
    <lineage>
        <taxon>Eukaryota</taxon>
        <taxon>Metazoa</taxon>
        <taxon>Ecdysozoa</taxon>
        <taxon>Arthropoda</taxon>
        <taxon>Hexapoda</taxon>
        <taxon>Insecta</taxon>
        <taxon>Pterygota</taxon>
        <taxon>Neoptera</taxon>
        <taxon>Endopterygota</taxon>
        <taxon>Hymenoptera</taxon>
        <taxon>Apocrita</taxon>
        <taxon>Proctotrupomorpha</taxon>
        <taxon>Chalcidoidea</taxon>
        <taxon>Pteromalidae</taxon>
        <taxon>Pteromalinae</taxon>
        <taxon>Trichomalopsis</taxon>
    </lineage>
</organism>
<keyword evidence="2" id="KW-1185">Reference proteome</keyword>
<proteinExistence type="predicted"/>
<dbReference type="PANTHER" id="PTHR11012:SF30">
    <property type="entry name" value="PROTEIN KINASE-LIKE DOMAIN-CONTAINING"/>
    <property type="match status" value="1"/>
</dbReference>
<evidence type="ECO:0000313" key="1">
    <source>
        <dbReference type="EMBL" id="OXU26567.1"/>
    </source>
</evidence>
<evidence type="ECO:0000313" key="2">
    <source>
        <dbReference type="Proteomes" id="UP000215335"/>
    </source>
</evidence>
<protein>
    <recommendedName>
        <fullName evidence="3">CHK kinase-like domain-containing protein</fullName>
    </recommendedName>
</protein>
<accession>A0A232F8D5</accession>
<reference evidence="1 2" key="1">
    <citation type="journal article" date="2017" name="Curr. Biol.">
        <title>The Evolution of Venom by Co-option of Single-Copy Genes.</title>
        <authorList>
            <person name="Martinson E.O."/>
            <person name="Mrinalini"/>
            <person name="Kelkar Y.D."/>
            <person name="Chang C.H."/>
            <person name="Werren J.H."/>
        </authorList>
    </citation>
    <scope>NUCLEOTIDE SEQUENCE [LARGE SCALE GENOMIC DNA]</scope>
    <source>
        <strain evidence="1 2">Alberta</strain>
        <tissue evidence="1">Whole body</tissue>
    </source>
</reference>
<dbReference type="InterPro" id="IPR004119">
    <property type="entry name" value="EcKL"/>
</dbReference>
<dbReference type="Proteomes" id="UP000215335">
    <property type="component" value="Unassembled WGS sequence"/>
</dbReference>
<gene>
    <name evidence="1" type="ORF">TSAR_012192</name>
</gene>
<dbReference type="PANTHER" id="PTHR11012">
    <property type="entry name" value="PROTEIN KINASE-LIKE DOMAIN-CONTAINING"/>
    <property type="match status" value="1"/>
</dbReference>
<comment type="caution">
    <text evidence="1">The sequence shown here is derived from an EMBL/GenBank/DDBJ whole genome shotgun (WGS) entry which is preliminary data.</text>
</comment>
<name>A0A232F8D5_9HYME</name>
<dbReference type="AlphaFoldDB" id="A0A232F8D5"/>
<sequence length="59" mass="7026">MMFHQDSASKKIDDVKFVDFENYLFLSPLRELAFFLTSSPSIDVIENHFDELLDLYYET</sequence>
<evidence type="ECO:0008006" key="3">
    <source>
        <dbReference type="Google" id="ProtNLM"/>
    </source>
</evidence>
<dbReference type="EMBL" id="NNAY01000776">
    <property type="protein sequence ID" value="OXU26567.1"/>
    <property type="molecule type" value="Genomic_DNA"/>
</dbReference>